<proteinExistence type="predicted"/>
<accession>A0A8S5TYS9</accession>
<name>A0A8S5TYS9_9CAUD</name>
<evidence type="ECO:0000256" key="1">
    <source>
        <dbReference type="SAM" id="Coils"/>
    </source>
</evidence>
<dbReference type="EMBL" id="BK015962">
    <property type="protein sequence ID" value="DAF87358.1"/>
    <property type="molecule type" value="Genomic_DNA"/>
</dbReference>
<keyword evidence="1" id="KW-0175">Coiled coil</keyword>
<reference evidence="2" key="1">
    <citation type="journal article" date="2021" name="Proc. Natl. Acad. Sci. U.S.A.">
        <title>A Catalog of Tens of Thousands of Viruses from Human Metagenomes Reveals Hidden Associations with Chronic Diseases.</title>
        <authorList>
            <person name="Tisza M.J."/>
            <person name="Buck C.B."/>
        </authorList>
    </citation>
    <scope>NUCLEOTIDE SEQUENCE</scope>
    <source>
        <strain evidence="2">CtnPP24</strain>
    </source>
</reference>
<protein>
    <submittedName>
        <fullName evidence="2">Uncharacterized protein</fullName>
    </submittedName>
</protein>
<evidence type="ECO:0000313" key="2">
    <source>
        <dbReference type="EMBL" id="DAF87358.1"/>
    </source>
</evidence>
<feature type="coiled-coil region" evidence="1">
    <location>
        <begin position="256"/>
        <end position="283"/>
    </location>
</feature>
<organism evidence="2">
    <name type="scientific">Siphoviridae sp. ctnPP24</name>
    <dbReference type="NCBI Taxonomy" id="2825662"/>
    <lineage>
        <taxon>Viruses</taxon>
        <taxon>Duplodnaviria</taxon>
        <taxon>Heunggongvirae</taxon>
        <taxon>Uroviricota</taxon>
        <taxon>Caudoviricetes</taxon>
    </lineage>
</organism>
<sequence>MFKANNAAHVEGYVFSTDRLAQRVSKKTGTPFINGTVNIATDDKGTNVVPVFFRYVTETFKSGKPNPAWEILTALIDHEGSDTFEAVGTSALKVRIDGSVGTNDFVSRDGEVVSPKRVEGQFMHIMTNEISENPATFDVDMLIANAAEREVEDGDDFVNLRGYVFDYRGDVLPVDVNVRSKGGMDYFIDQDISNKNPLLTHIKGSIVSQAITKETTEESAFGDPVVHKVVRNVRSWDVTWAAVEPYEWDDESTITKKEFKQKLNEREERMVEVKRNHDEYQANRNGGQNFAAAKVVAKVEGLVDENEDDDDEAWPF</sequence>